<proteinExistence type="predicted"/>
<dbReference type="HOGENOM" id="CLU_2205888_0_0_6"/>
<feature type="region of interest" description="Disordered" evidence="1">
    <location>
        <begin position="1"/>
        <end position="27"/>
    </location>
</feature>
<keyword evidence="4" id="KW-1185">Reference proteome</keyword>
<evidence type="ECO:0000313" key="3">
    <source>
        <dbReference type="EMBL" id="AFC87039.1"/>
    </source>
</evidence>
<keyword evidence="2" id="KW-0472">Membrane</keyword>
<evidence type="ECO:0000256" key="2">
    <source>
        <dbReference type="SAM" id="Phobius"/>
    </source>
</evidence>
<organism evidence="3 4">
    <name type="scientific">Frateuria aurantia (strain ATCC 33424 / DSM 6220 / KCTC 2777 / LMG 1558 / NBRC 3245 / NCIMB 13370)</name>
    <name type="common">Acetobacter aurantius</name>
    <dbReference type="NCBI Taxonomy" id="767434"/>
    <lineage>
        <taxon>Bacteria</taxon>
        <taxon>Pseudomonadati</taxon>
        <taxon>Pseudomonadota</taxon>
        <taxon>Gammaproteobacteria</taxon>
        <taxon>Lysobacterales</taxon>
        <taxon>Rhodanobacteraceae</taxon>
        <taxon>Frateuria</taxon>
    </lineage>
</organism>
<dbReference type="Proteomes" id="UP000005234">
    <property type="component" value="Chromosome"/>
</dbReference>
<dbReference type="eggNOG" id="ENOG5031E02">
    <property type="taxonomic scope" value="Bacteria"/>
</dbReference>
<evidence type="ECO:0000256" key="1">
    <source>
        <dbReference type="SAM" id="MobiDB-lite"/>
    </source>
</evidence>
<keyword evidence="2" id="KW-0812">Transmembrane</keyword>
<reference evidence="3" key="1">
    <citation type="submission" date="2012-02" db="EMBL/GenBank/DDBJ databases">
        <title>The complete genome of Frateuria aurantia DSM 6220.</title>
        <authorList>
            <consortium name="US DOE Joint Genome Institute (JGI-PGF)"/>
            <person name="Lucas S."/>
            <person name="Copeland A."/>
            <person name="Lapidus A."/>
            <person name="Glavina del Rio T."/>
            <person name="Dalin E."/>
            <person name="Tice H."/>
            <person name="Bruce D."/>
            <person name="Goodwin L."/>
            <person name="Pitluck S."/>
            <person name="Peters L."/>
            <person name="Ovchinnikova G."/>
            <person name="Teshima H."/>
            <person name="Kyrpides N."/>
            <person name="Mavromatis K."/>
            <person name="Ivanova N."/>
            <person name="Brettin T."/>
            <person name="Detter J.C."/>
            <person name="Han C."/>
            <person name="Larimer F."/>
            <person name="Land M."/>
            <person name="Hauser L."/>
            <person name="Markowitz V."/>
            <person name="Cheng J.-F."/>
            <person name="Hugenholtz P."/>
            <person name="Woyke T."/>
            <person name="Wu D."/>
            <person name="Brambilla E."/>
            <person name="Klenk H.-P."/>
            <person name="Eisen J.A."/>
        </authorList>
    </citation>
    <scope>NUCLEOTIDE SEQUENCE</scope>
    <source>
        <strain evidence="3">DSM 6220</strain>
    </source>
</reference>
<name>H8KZ09_FRAAD</name>
<dbReference type="AlphaFoldDB" id="H8KZ09"/>
<keyword evidence="2" id="KW-1133">Transmembrane helix</keyword>
<protein>
    <recommendedName>
        <fullName evidence="5">DUF883 domain-containing protein</fullName>
    </recommendedName>
</protein>
<dbReference type="EMBL" id="CP003350">
    <property type="protein sequence ID" value="AFC87039.1"/>
    <property type="molecule type" value="Genomic_DNA"/>
</dbReference>
<gene>
    <name evidence="3" type="ordered locus">Fraau_2697</name>
</gene>
<dbReference type="OrthoDB" id="5955414at2"/>
<accession>H8KZ09</accession>
<dbReference type="RefSeq" id="WP_014404042.1">
    <property type="nucleotide sequence ID" value="NC_017033.1"/>
</dbReference>
<dbReference type="KEGG" id="fau:Fraau_2697"/>
<sequence length="112" mass="12861">MSKQREIEQSVQDISQSVGDKARHYASDAVDATHELIKRGRDKTRQLRDRRHDYATRAAHYLEDAADEANYQFRRAKRHVKRHPVSTAAIVAGTIGALLALRHLTRSRDEED</sequence>
<evidence type="ECO:0008006" key="5">
    <source>
        <dbReference type="Google" id="ProtNLM"/>
    </source>
</evidence>
<feature type="transmembrane region" description="Helical" evidence="2">
    <location>
        <begin position="84"/>
        <end position="104"/>
    </location>
</feature>
<evidence type="ECO:0000313" key="4">
    <source>
        <dbReference type="Proteomes" id="UP000005234"/>
    </source>
</evidence>
<feature type="compositionally biased region" description="Polar residues" evidence="1">
    <location>
        <begin position="9"/>
        <end position="18"/>
    </location>
</feature>
<dbReference type="STRING" id="767434.Fraau_2697"/>